<dbReference type="Proteomes" id="UP001443914">
    <property type="component" value="Unassembled WGS sequence"/>
</dbReference>
<evidence type="ECO:0000313" key="2">
    <source>
        <dbReference type="EMBL" id="KAK9675878.1"/>
    </source>
</evidence>
<accession>A0AAW1HHL5</accession>
<protein>
    <submittedName>
        <fullName evidence="2">Uncharacterized protein</fullName>
    </submittedName>
</protein>
<sequence length="117" mass="13400">MDIIYSIMDTISNFIPPILTFLFYNFQPPSYAPTTTTIRTALPRLCRRPPKHRRHLPRHPTTPFPHLSQPTTRPRHHPEPHAISLSAPLDSLETANIHSLTLYNRPPPPLSTSDVRP</sequence>
<dbReference type="AlphaFoldDB" id="A0AAW1HHL5"/>
<feature type="compositionally biased region" description="Low complexity" evidence="1">
    <location>
        <begin position="59"/>
        <end position="72"/>
    </location>
</feature>
<organism evidence="2 3">
    <name type="scientific">Saponaria officinalis</name>
    <name type="common">Common soapwort</name>
    <name type="synonym">Lychnis saponaria</name>
    <dbReference type="NCBI Taxonomy" id="3572"/>
    <lineage>
        <taxon>Eukaryota</taxon>
        <taxon>Viridiplantae</taxon>
        <taxon>Streptophyta</taxon>
        <taxon>Embryophyta</taxon>
        <taxon>Tracheophyta</taxon>
        <taxon>Spermatophyta</taxon>
        <taxon>Magnoliopsida</taxon>
        <taxon>eudicotyledons</taxon>
        <taxon>Gunneridae</taxon>
        <taxon>Pentapetalae</taxon>
        <taxon>Caryophyllales</taxon>
        <taxon>Caryophyllaceae</taxon>
        <taxon>Caryophylleae</taxon>
        <taxon>Saponaria</taxon>
    </lineage>
</organism>
<gene>
    <name evidence="2" type="ORF">RND81_11G037900</name>
</gene>
<feature type="region of interest" description="Disordered" evidence="1">
    <location>
        <begin position="47"/>
        <end position="88"/>
    </location>
</feature>
<feature type="compositionally biased region" description="Basic residues" evidence="1">
    <location>
        <begin position="47"/>
        <end position="58"/>
    </location>
</feature>
<dbReference type="EMBL" id="JBDFQZ010000011">
    <property type="protein sequence ID" value="KAK9675878.1"/>
    <property type="molecule type" value="Genomic_DNA"/>
</dbReference>
<comment type="caution">
    <text evidence="2">The sequence shown here is derived from an EMBL/GenBank/DDBJ whole genome shotgun (WGS) entry which is preliminary data.</text>
</comment>
<evidence type="ECO:0000313" key="3">
    <source>
        <dbReference type="Proteomes" id="UP001443914"/>
    </source>
</evidence>
<name>A0AAW1HHL5_SAPOF</name>
<feature type="region of interest" description="Disordered" evidence="1">
    <location>
        <begin position="98"/>
        <end position="117"/>
    </location>
</feature>
<evidence type="ECO:0000256" key="1">
    <source>
        <dbReference type="SAM" id="MobiDB-lite"/>
    </source>
</evidence>
<proteinExistence type="predicted"/>
<reference evidence="2" key="1">
    <citation type="submission" date="2024-03" db="EMBL/GenBank/DDBJ databases">
        <title>WGS assembly of Saponaria officinalis var. Norfolk2.</title>
        <authorList>
            <person name="Jenkins J."/>
            <person name="Shu S."/>
            <person name="Grimwood J."/>
            <person name="Barry K."/>
            <person name="Goodstein D."/>
            <person name="Schmutz J."/>
            <person name="Leebens-Mack J."/>
            <person name="Osbourn A."/>
        </authorList>
    </citation>
    <scope>NUCLEOTIDE SEQUENCE [LARGE SCALE GENOMIC DNA]</scope>
    <source>
        <strain evidence="2">JIC</strain>
    </source>
</reference>
<keyword evidence="3" id="KW-1185">Reference proteome</keyword>